<proteinExistence type="predicted"/>
<feature type="domain" description="DUF4815" evidence="1">
    <location>
        <begin position="12"/>
        <end position="583"/>
    </location>
</feature>
<name>A0A8S5LY57_9CAUD</name>
<evidence type="ECO:0000259" key="1">
    <source>
        <dbReference type="Pfam" id="PF16075"/>
    </source>
</evidence>
<protein>
    <recommendedName>
        <fullName evidence="1">DUF4815 domain-containing protein</fullName>
    </recommendedName>
</protein>
<organism evidence="2">
    <name type="scientific">Myoviridae sp. ctrnx29</name>
    <dbReference type="NCBI Taxonomy" id="2826704"/>
    <lineage>
        <taxon>Viruses</taxon>
        <taxon>Duplodnaviria</taxon>
        <taxon>Heunggongvirae</taxon>
        <taxon>Uroviricota</taxon>
        <taxon>Caudoviricetes</taxon>
    </lineage>
</organism>
<evidence type="ECO:0000313" key="2">
    <source>
        <dbReference type="EMBL" id="DAD74858.1"/>
    </source>
</evidence>
<accession>A0A8S5LY57</accession>
<sequence>MQTPNGKNIDNYWNRYDTSKEYREILFRDGYGTQASEINELESITAAHVRGIGDAIFSDGDIIKDAQISVDASSGSVTAEAGQVYIAGTVYSVPASAFTILTQGTFSIGIRLRETIVSEAEDAGLLNPAVGSRGQGEPGAWRRRVQAVWSYDGDGGTGSFYPIYTIDDGVVRAKETPPDLDSVTQGIARYDRDSTGGGTYVCSGMTVRAADDVGGAQIYTVAEGRCRVCGYGVELLTSRRLTYAAEPDLRFIDTEAIVADGSATQRITVAHPPIRSITALRVTLEKTETVVHGSYTGCADALSETSVRSIVSVVQGSTTYAEGTDFKRTGDTVDWSPSGAEPATGSTYTVSYTYIAKNVVPSGQDFDGFSVSGAVQGSDILVSYQQALPRVDRLCITSDGAFSWIQGVASETRAKAPAVPSTMLALASVTQTWRTKDERVVTNDGVRVIPFSDLEALTSRVEYALQEIARQRLESDVATREAGARVGIFVDPLLDDSMRDQGLEQTAAVVNGFLTLPIRASVSGVSSDVKLPAARSSSSSVVLEQPLMTGEMKINPYLAFAVMPGKATLTPAVDRWTVTNTTWTSPVTKEFYRTIYAPTHPQHGSTVTSSRSSTETAGVSYSAIEYLRQISIAFTCEGFGSGEKLSRVTFDGIAITPAESDIAADASGKLSGHFTVPANVPAGVKAVVFTGAGGSTAQATFVGQGTLETTTLRTVQSVVNTYIDPLAQTFVLEKARQISGVDLFFTAKGASGVRVQIRETSGGYPTRSVLTEAIVPASSITAGASVATRILFDAPVPLSASTEYALVILCDDADTAVAIAEMGAFDSVHQQWVSAQPYTVGVLLSSSNASTWTAHQTKDIAFRLLAADFVEGTNTVPLGSATVSSDGVSDLMLLACSETPSAATHVEYELGLPSGAVMTVAEGQAVQLSDSVASGTLSVTAKLSGDTAGSPVLWPGTQVLMGMVQTSGTYYTRSIPATGAARAVLIYDGYVPSGATVTPEIQVDSGEWTAMTSAGTTQEGDGYVEFKFTTPLSGADLVKVRLTLTGSIKARPLVYDIRLLAVS</sequence>
<dbReference type="EMBL" id="BK014766">
    <property type="protein sequence ID" value="DAD74858.1"/>
    <property type="molecule type" value="Genomic_DNA"/>
</dbReference>
<dbReference type="InterPro" id="IPR032096">
    <property type="entry name" value="DUF4815"/>
</dbReference>
<dbReference type="Pfam" id="PF16075">
    <property type="entry name" value="DUF4815"/>
    <property type="match status" value="1"/>
</dbReference>
<reference evidence="2" key="1">
    <citation type="journal article" date="2021" name="Proc. Natl. Acad. Sci. U.S.A.">
        <title>A Catalog of Tens of Thousands of Viruses from Human Metagenomes Reveals Hidden Associations with Chronic Diseases.</title>
        <authorList>
            <person name="Tisza M.J."/>
            <person name="Buck C.B."/>
        </authorList>
    </citation>
    <scope>NUCLEOTIDE SEQUENCE</scope>
    <source>
        <strain evidence="2">Ctrnx29</strain>
    </source>
</reference>